<accession>A0A482WGI3</accession>
<feature type="region of interest" description="Disordered" evidence="2">
    <location>
        <begin position="1"/>
        <end position="46"/>
    </location>
</feature>
<feature type="compositionally biased region" description="Basic and acidic residues" evidence="2">
    <location>
        <begin position="156"/>
        <end position="195"/>
    </location>
</feature>
<dbReference type="OrthoDB" id="6648185at2759"/>
<feature type="region of interest" description="Disordered" evidence="2">
    <location>
        <begin position="1420"/>
        <end position="1451"/>
    </location>
</feature>
<evidence type="ECO:0000313" key="3">
    <source>
        <dbReference type="EMBL" id="RZF32291.1"/>
    </source>
</evidence>
<feature type="coiled-coil region" evidence="1">
    <location>
        <begin position="213"/>
        <end position="240"/>
    </location>
</feature>
<dbReference type="EMBL" id="QKKF02037264">
    <property type="protein sequence ID" value="RZF32291.1"/>
    <property type="molecule type" value="Genomic_DNA"/>
</dbReference>
<proteinExistence type="predicted"/>
<evidence type="ECO:0000256" key="2">
    <source>
        <dbReference type="SAM" id="MobiDB-lite"/>
    </source>
</evidence>
<dbReference type="InParanoid" id="A0A482WGI3"/>
<comment type="caution">
    <text evidence="3">The sequence shown here is derived from an EMBL/GenBank/DDBJ whole genome shotgun (WGS) entry which is preliminary data.</text>
</comment>
<feature type="region of interest" description="Disordered" evidence="2">
    <location>
        <begin position="1731"/>
        <end position="1836"/>
    </location>
</feature>
<evidence type="ECO:0000256" key="1">
    <source>
        <dbReference type="SAM" id="Coils"/>
    </source>
</evidence>
<keyword evidence="1" id="KW-0175">Coiled coil</keyword>
<sequence length="1865" mass="210574">METSYADQDRKLASLNPISTAEKKKKKKKGRKALQHRKETVQHRRGNSGLRVGHLDLLIRGGFFIDFNYYTPFKVNKERFDEEFYEALRKPGATSKNMTESEQLSDEPCEDVSDDELYASDDKLHASDDEWCACSRCEPPRVTLEDKLNMFLGQEVRKEEGEEEEGMKQQGEKEEGGGSEKKVEGGETEEVDVKAKAKKKGGEKKKFKKERKVDDIAKKVRKIEHEMIELEDKKKEVAVEHKLKNLDDKKQIEFSISKPIKTWQDIKINRQKHPLDPSCFGNEIIKKIIQKKKPKRRLKVPFTCQSELPQRLNQQMEKHLSELTSSTTNHVAMVLHIGRNRPLYQEQYENVQHFENADSINVNWAKFAASAVQTNTNSAKVSRMLIPVLCDKLVKLIEFNDELIYDTVVEYGINKKVGVDEVSKLGEEKEEPECEEKKVKRVSAIVKNVVAKLVDTVVADEENSSDVNAVKVVSEKRVGRELKRLNASYIELEEQASPKVDENEEANLAKVEKEYHQTVLKKKNEIIFLNNKNKRLRRRPLKLEDHVLEVADNEEGNEERPVKCRRTEGSSVNEIKTEEIRRVEASVEHELSNPPVKDCSVKLVKSLNLDDMDIVKNPNNIEEKNDLIDETYVEDTSPLPDFQIKVPEKVISPPMFKLKRCLQPNSPPKKKRRIEEKKPLVKVLINEEIIENPTLQNLMKSPKASDTNSEAIENCSTLDNIFFNEQNLSTVPVPVVNRRPNTVGVLSNEVSIQPIVSRKRIKTIKPLRRVEEPVERIEEPVERIEEPVERIEEPVERIEEPVERIEEPVRSVEEPVGRVEERAETVEEPEMTVKIQSVMSLNPEISVIAKRRADISQENDVKVRFLKVPITQQLEHFTHRDNELEAGFAQEKLTFASTMLLFNIDNEVVFIPANKTASYRYKEDKYFGVYFHRQAKLTAFVGPYQLDEDPAIYIKCKSKPEVKFVGDFCVNGDFVNAFWKCHNREFERRICKDSNIKHLAVYIYRRRRLAIQRFFNVSQEADKLTEKNRQSSICLNPVKNFRIKPLGENTKKCIENASANSPAVDNKSKSPELDIVKMEFDFEGSSDNSAVSTIISKQNQDVENTVSENKTLNNASPEVEKTYSVIDKNISTHSSSESQISIPISKMKSITKINKQPIMKNKVMDTPKFDNLESFHAYATNMNKLALNNVELTYKQIEENSKFGKNKMAASTDLKEKVAAEFEKLLATKELEIVGKNEKRMEDKTPNKQTKDKIQGSNESKGIATIDLCETEEKGAITKPSVSVPVSKLEVAEKNATIPVKKQPTAYPSGFRRIEPKLVSPDQGPQKIVLKITKTPKSILNPLKVIPVSPIPPAGASAKSILKYHTEQRILQSLPQQASQQQMLAQATKAGSQAFNIQLLPQKTSPLKEITPQQKIIENSSAAQQKTQESSLIVQDPKNASQKMLQKPPSQVSSNLMELLEKKLAERNQTVSQQTPQEKKLIETLKKTVSEEHPSSKIIQENNSVQSPKQRTTSIPVTAQKTIHPQIIQKSLGQHNMPQTLEKPGSTGKPILNNQVKKMIRLEGNKILVSMPLGKPLPFMGPKCIALQKTANGVVQIPAELMSHVNRKDVGVGKFIKIPFNGQNFQIMSPSNSMLRTNLPSSANVQNNTQSLADLKASKNASSEASVNTSSNNVTPLLTLSSADVKTAKNTPGETSINTESKSAINTQGKYSTKIIPLPTLSLANLNTAKNGSKQTSVDTQSKSSSPVVTSFPTPVTDATYGRASDEKSTSTGQKTFEIIDITDDGDDTTARKEETSQVVNLSEESTNNEETSPQVEIPNVNDASTSHNESSKIEDPDALKIMSNWKYNTKYMQSLGLFVDEEDF</sequence>
<feature type="region of interest" description="Disordered" evidence="2">
    <location>
        <begin position="93"/>
        <end position="113"/>
    </location>
</feature>
<dbReference type="Gene3D" id="1.20.5.170">
    <property type="match status" value="1"/>
</dbReference>
<dbReference type="SMR" id="A0A482WGI3"/>
<reference evidence="3 4" key="1">
    <citation type="journal article" date="2017" name="Gigascience">
        <title>Genome sequence of the small brown planthopper, Laodelphax striatellus.</title>
        <authorList>
            <person name="Zhu J."/>
            <person name="Jiang F."/>
            <person name="Wang X."/>
            <person name="Yang P."/>
            <person name="Bao Y."/>
            <person name="Zhao W."/>
            <person name="Wang W."/>
            <person name="Lu H."/>
            <person name="Wang Q."/>
            <person name="Cui N."/>
            <person name="Li J."/>
            <person name="Chen X."/>
            <person name="Luo L."/>
            <person name="Yu J."/>
            <person name="Kang L."/>
            <person name="Cui F."/>
        </authorList>
    </citation>
    <scope>NUCLEOTIDE SEQUENCE [LARGE SCALE GENOMIC DNA]</scope>
    <source>
        <strain evidence="3">Lst14</strain>
    </source>
</reference>
<evidence type="ECO:0000313" key="4">
    <source>
        <dbReference type="Proteomes" id="UP000291343"/>
    </source>
</evidence>
<feature type="compositionally biased region" description="Polar residues" evidence="2">
    <location>
        <begin position="1731"/>
        <end position="1741"/>
    </location>
</feature>
<feature type="compositionally biased region" description="Low complexity" evidence="2">
    <location>
        <begin position="1803"/>
        <end position="1813"/>
    </location>
</feature>
<protein>
    <submittedName>
        <fullName evidence="3">Uncharacterized protein</fullName>
    </submittedName>
</protein>
<feature type="region of interest" description="Disordered" evidence="2">
    <location>
        <begin position="156"/>
        <end position="204"/>
    </location>
</feature>
<dbReference type="Proteomes" id="UP000291343">
    <property type="component" value="Unassembled WGS sequence"/>
</dbReference>
<feature type="compositionally biased region" description="Basic residues" evidence="2">
    <location>
        <begin position="23"/>
        <end position="35"/>
    </location>
</feature>
<name>A0A482WGI3_LAOST</name>
<feature type="compositionally biased region" description="Acidic residues" evidence="2">
    <location>
        <begin position="103"/>
        <end position="113"/>
    </location>
</feature>
<feature type="compositionally biased region" description="Low complexity" evidence="2">
    <location>
        <begin position="1742"/>
        <end position="1757"/>
    </location>
</feature>
<organism evidence="3 4">
    <name type="scientific">Laodelphax striatellus</name>
    <name type="common">Small brown planthopper</name>
    <name type="synonym">Delphax striatella</name>
    <dbReference type="NCBI Taxonomy" id="195883"/>
    <lineage>
        <taxon>Eukaryota</taxon>
        <taxon>Metazoa</taxon>
        <taxon>Ecdysozoa</taxon>
        <taxon>Arthropoda</taxon>
        <taxon>Hexapoda</taxon>
        <taxon>Insecta</taxon>
        <taxon>Pterygota</taxon>
        <taxon>Neoptera</taxon>
        <taxon>Paraneoptera</taxon>
        <taxon>Hemiptera</taxon>
        <taxon>Auchenorrhyncha</taxon>
        <taxon>Fulgoroidea</taxon>
        <taxon>Delphacidae</taxon>
        <taxon>Criomorphinae</taxon>
        <taxon>Laodelphax</taxon>
    </lineage>
</organism>
<keyword evidence="4" id="KW-1185">Reference proteome</keyword>
<gene>
    <name evidence="3" type="ORF">LSTR_LSTR001755</name>
</gene>